<organism evidence="1 3">
    <name type="scientific">Dillenia turbinata</name>
    <dbReference type="NCBI Taxonomy" id="194707"/>
    <lineage>
        <taxon>Eukaryota</taxon>
        <taxon>Viridiplantae</taxon>
        <taxon>Streptophyta</taxon>
        <taxon>Embryophyta</taxon>
        <taxon>Tracheophyta</taxon>
        <taxon>Spermatophyta</taxon>
        <taxon>Magnoliopsida</taxon>
        <taxon>eudicotyledons</taxon>
        <taxon>Gunneridae</taxon>
        <taxon>Pentapetalae</taxon>
        <taxon>Dilleniales</taxon>
        <taxon>Dilleniaceae</taxon>
        <taxon>Dillenia</taxon>
    </lineage>
</organism>
<proteinExistence type="predicted"/>
<comment type="caution">
    <text evidence="1">The sequence shown here is derived from an EMBL/GenBank/DDBJ whole genome shotgun (WGS) entry which is preliminary data.</text>
</comment>
<dbReference type="Proteomes" id="UP001370490">
    <property type="component" value="Unassembled WGS sequence"/>
</dbReference>
<protein>
    <submittedName>
        <fullName evidence="1">Uncharacterized protein</fullName>
    </submittedName>
</protein>
<dbReference type="EMBL" id="JBAMMX010000024">
    <property type="protein sequence ID" value="KAK6916225.1"/>
    <property type="molecule type" value="Genomic_DNA"/>
</dbReference>
<sequence>MCFTIQTYNRPSSTSNFQCNDSKTIDIRFFASLARYHVLKSHVAHSSTHNTHCSHSSCRYCKAEAKPRAILCLRVQANKLASGKRWESKLPFGIYS</sequence>
<evidence type="ECO:0000313" key="1">
    <source>
        <dbReference type="EMBL" id="KAK6916222.1"/>
    </source>
</evidence>
<gene>
    <name evidence="1" type="ORF">RJ641_019083</name>
    <name evidence="2" type="ORF">RJ641_019086</name>
</gene>
<evidence type="ECO:0000313" key="2">
    <source>
        <dbReference type="EMBL" id="KAK6916225.1"/>
    </source>
</evidence>
<dbReference type="AlphaFoldDB" id="A0AAN8UT40"/>
<evidence type="ECO:0000313" key="3">
    <source>
        <dbReference type="Proteomes" id="UP001370490"/>
    </source>
</evidence>
<name>A0AAN8UT40_9MAGN</name>
<reference evidence="1 3" key="1">
    <citation type="submission" date="2023-12" db="EMBL/GenBank/DDBJ databases">
        <title>A high-quality genome assembly for Dillenia turbinata (Dilleniales).</title>
        <authorList>
            <person name="Chanderbali A."/>
        </authorList>
    </citation>
    <scope>NUCLEOTIDE SEQUENCE [LARGE SCALE GENOMIC DNA]</scope>
    <source>
        <strain evidence="1">LSX21</strain>
        <tissue evidence="1">Leaf</tissue>
    </source>
</reference>
<accession>A0AAN8UT40</accession>
<dbReference type="EMBL" id="JBAMMX010000024">
    <property type="protein sequence ID" value="KAK6916222.1"/>
    <property type="molecule type" value="Genomic_DNA"/>
</dbReference>
<keyword evidence="3" id="KW-1185">Reference proteome</keyword>